<dbReference type="InterPro" id="IPR001611">
    <property type="entry name" value="Leu-rich_rpt"/>
</dbReference>
<accession>A0A182SZA3</accession>
<dbReference type="AlphaFoldDB" id="A0A182SZA3"/>
<dbReference type="Gene3D" id="3.80.10.10">
    <property type="entry name" value="Ribonuclease Inhibitor"/>
    <property type="match status" value="2"/>
</dbReference>
<dbReference type="GO" id="GO:0005813">
    <property type="term" value="C:centrosome"/>
    <property type="evidence" value="ECO:0007669"/>
    <property type="project" value="TreeGrafter"/>
</dbReference>
<dbReference type="GO" id="GO:0044782">
    <property type="term" value="P:cilium organization"/>
    <property type="evidence" value="ECO:0007669"/>
    <property type="project" value="TreeGrafter"/>
</dbReference>
<keyword evidence="4" id="KW-1185">Reference proteome</keyword>
<reference evidence="4" key="1">
    <citation type="submission" date="2013-09" db="EMBL/GenBank/DDBJ databases">
        <title>The Genome Sequence of Anopheles maculatus species B.</title>
        <authorList>
            <consortium name="The Broad Institute Genomics Platform"/>
            <person name="Neafsey D.E."/>
            <person name="Besansky N."/>
            <person name="Howell P."/>
            <person name="Walton C."/>
            <person name="Young S.K."/>
            <person name="Zeng Q."/>
            <person name="Gargeya S."/>
            <person name="Fitzgerald M."/>
            <person name="Haas B."/>
            <person name="Abouelleil A."/>
            <person name="Allen A.W."/>
            <person name="Alvarado L."/>
            <person name="Arachchi H.M."/>
            <person name="Berlin A.M."/>
            <person name="Chapman S.B."/>
            <person name="Gainer-Dewar J."/>
            <person name="Goldberg J."/>
            <person name="Griggs A."/>
            <person name="Gujja S."/>
            <person name="Hansen M."/>
            <person name="Howarth C."/>
            <person name="Imamovic A."/>
            <person name="Ireland A."/>
            <person name="Larimer J."/>
            <person name="McCowan C."/>
            <person name="Murphy C."/>
            <person name="Pearson M."/>
            <person name="Poon T.W."/>
            <person name="Priest M."/>
            <person name="Roberts A."/>
            <person name="Saif S."/>
            <person name="Shea T."/>
            <person name="Sisk P."/>
            <person name="Sykes S."/>
            <person name="Wortman J."/>
            <person name="Nusbaum C."/>
            <person name="Birren B."/>
        </authorList>
    </citation>
    <scope>NUCLEOTIDE SEQUENCE [LARGE SCALE GENOMIC DNA]</scope>
    <source>
        <strain evidence="4">maculatus3</strain>
    </source>
</reference>
<evidence type="ECO:0000256" key="1">
    <source>
        <dbReference type="SAM" id="Coils"/>
    </source>
</evidence>
<evidence type="ECO:0008006" key="5">
    <source>
        <dbReference type="Google" id="ProtNLM"/>
    </source>
</evidence>
<name>A0A182SZA3_9DIPT</name>
<dbReference type="SUPFAM" id="SSF52047">
    <property type="entry name" value="RNI-like"/>
    <property type="match status" value="1"/>
</dbReference>
<dbReference type="Proteomes" id="UP000075901">
    <property type="component" value="Unassembled WGS sequence"/>
</dbReference>
<feature type="coiled-coil region" evidence="1">
    <location>
        <begin position="346"/>
        <end position="373"/>
    </location>
</feature>
<dbReference type="EnsemblMetazoa" id="AMAM016437-RA">
    <property type="protein sequence ID" value="AMAM016437-PA"/>
    <property type="gene ID" value="AMAM016437"/>
</dbReference>
<feature type="compositionally biased region" description="Basic and acidic residues" evidence="2">
    <location>
        <begin position="480"/>
        <end position="492"/>
    </location>
</feature>
<organism evidence="3 4">
    <name type="scientific">Anopheles maculatus</name>
    <dbReference type="NCBI Taxonomy" id="74869"/>
    <lineage>
        <taxon>Eukaryota</taxon>
        <taxon>Metazoa</taxon>
        <taxon>Ecdysozoa</taxon>
        <taxon>Arthropoda</taxon>
        <taxon>Hexapoda</taxon>
        <taxon>Insecta</taxon>
        <taxon>Pterygota</taxon>
        <taxon>Neoptera</taxon>
        <taxon>Endopterygota</taxon>
        <taxon>Diptera</taxon>
        <taxon>Nematocera</taxon>
        <taxon>Culicoidea</taxon>
        <taxon>Culicidae</taxon>
        <taxon>Anophelinae</taxon>
        <taxon>Anopheles</taxon>
        <taxon>Anopheles maculatus group</taxon>
    </lineage>
</organism>
<dbReference type="SMART" id="SM00368">
    <property type="entry name" value="LRR_RI"/>
    <property type="match status" value="3"/>
</dbReference>
<reference evidence="3" key="2">
    <citation type="submission" date="2020-05" db="UniProtKB">
        <authorList>
            <consortium name="EnsemblMetazoa"/>
        </authorList>
    </citation>
    <scope>IDENTIFICATION</scope>
    <source>
        <strain evidence="3">maculatus3</strain>
    </source>
</reference>
<protein>
    <recommendedName>
        <fullName evidence="5">Centrosomal protein of 78 kDa</fullName>
    </recommendedName>
</protein>
<dbReference type="GO" id="GO:0036064">
    <property type="term" value="C:ciliary basal body"/>
    <property type="evidence" value="ECO:0007669"/>
    <property type="project" value="TreeGrafter"/>
</dbReference>
<keyword evidence="1" id="KW-0175">Coiled coil</keyword>
<dbReference type="VEuPathDB" id="VectorBase:AMAM016437"/>
<dbReference type="InterPro" id="IPR032675">
    <property type="entry name" value="LRR_dom_sf"/>
</dbReference>
<dbReference type="InterPro" id="IPR006553">
    <property type="entry name" value="Leu-rich_rpt_Cys-con_subtyp"/>
</dbReference>
<feature type="region of interest" description="Disordered" evidence="2">
    <location>
        <begin position="461"/>
        <end position="492"/>
    </location>
</feature>
<proteinExistence type="predicted"/>
<sequence>MKPSSRSERRNRQRNKNFHHRYLALCRSKNFQPLPEIVKPKQKDHVFVDVYGDRFKAYDWQLIVDALREDNSINHLALRLRKTYTEGTDGISPASATEGYGTEKTVFLDKRLFKQLVDTLAIFLRTNKVVKYFAMEGFPLAGVRLCTLITGLVDNTSLTELNLARCSIGDEGCKALCTEVKFFPNLLVLNLTACQLTVKGCQAIAEVIKFQKMQRYATSWEQSLRYGDIKEDKLMGLRYLYLSHNPGIGDFGLLELTDVLKDDAWIRQIHVCNCGLTDTGAQFLIECLNMNAAIEKFDIRDNNKISNEACHEILIKLGVKVEDDGSDSGSTPKKYPKTMTGLRERCEYLEMQLNTERNRRNQLESKLEEQHLQLGDYAVQMKELQFEMNALIKSRNDVLEMLKKVETKSTKAKKGASYTPLRKSQSDAFAVVGQSACESVMANASKSEIVINVEKEQHQANVSSTSRIIERSMGDGGGDGVEKDAERLSEKF</sequence>
<dbReference type="PANTHER" id="PTHR24110:SF3">
    <property type="entry name" value="CENTROSOMAL PROTEIN OF 78 KDA"/>
    <property type="match status" value="1"/>
</dbReference>
<evidence type="ECO:0000313" key="4">
    <source>
        <dbReference type="Proteomes" id="UP000075901"/>
    </source>
</evidence>
<evidence type="ECO:0000313" key="3">
    <source>
        <dbReference type="EnsemblMetazoa" id="AMAM016437-PA"/>
    </source>
</evidence>
<dbReference type="InterPro" id="IPR026212">
    <property type="entry name" value="Cep78"/>
</dbReference>
<dbReference type="PANTHER" id="PTHR24110">
    <property type="entry name" value="CENTROSOMAL PROTEIN OF 78 KDA"/>
    <property type="match status" value="1"/>
</dbReference>
<evidence type="ECO:0000256" key="2">
    <source>
        <dbReference type="SAM" id="MobiDB-lite"/>
    </source>
</evidence>
<dbReference type="Pfam" id="PF13516">
    <property type="entry name" value="LRR_6"/>
    <property type="match status" value="2"/>
</dbReference>
<dbReference type="SMART" id="SM00367">
    <property type="entry name" value="LRR_CC"/>
    <property type="match status" value="3"/>
</dbReference>
<dbReference type="PRINTS" id="PR02062">
    <property type="entry name" value="CENTROSOME78"/>
</dbReference>